<sequence>MTLFPTAPPAAEAVTLAEAKAHLRVDGNDEDALIGQLITVAREHLERETARVLISRPFRLCLDSWPADGVIRIGCGPVREVTGVTVYDGKGNATAASLADHLLDGEARPARLWLRDPPVPARTMNGIEIDFVAGFGPSGADMPETLKRAMLLHVAAMFALRGAIPVEAQPAVMPAGYERLIAPYCRRGL</sequence>
<dbReference type="Pfam" id="PF05135">
    <property type="entry name" value="Phage_connect_1"/>
    <property type="match status" value="1"/>
</dbReference>
<reference evidence="2" key="1">
    <citation type="submission" date="2018-07" db="EMBL/GenBank/DDBJ databases">
        <authorList>
            <person name="Peiro R."/>
            <person name="Begona"/>
            <person name="Cbmso G."/>
            <person name="Lopez M."/>
            <person name="Gonzalez S."/>
        </authorList>
    </citation>
    <scope>NUCLEOTIDE SEQUENCE [LARGE SCALE GENOMIC DNA]</scope>
</reference>
<dbReference type="InterPro" id="IPR021146">
    <property type="entry name" value="Phage_gp6-like_head-tail"/>
</dbReference>
<evidence type="ECO:0000313" key="2">
    <source>
        <dbReference type="Proteomes" id="UP000254764"/>
    </source>
</evidence>
<gene>
    <name evidence="1" type="ORF">RHIZ70_3704</name>
</gene>
<dbReference type="RefSeq" id="WP_115670551.1">
    <property type="nucleotide sequence ID" value="NZ_UEYP01000006.1"/>
</dbReference>
<dbReference type="InterPro" id="IPR011738">
    <property type="entry name" value="Phage_CHP"/>
</dbReference>
<dbReference type="NCBIfam" id="TIGR02215">
    <property type="entry name" value="phage_chp_gp8"/>
    <property type="match status" value="1"/>
</dbReference>
<organism evidence="1 2">
    <name type="scientific">Ciceribacter selenitireducens ATCC BAA-1503</name>
    <dbReference type="NCBI Taxonomy" id="1336235"/>
    <lineage>
        <taxon>Bacteria</taxon>
        <taxon>Pseudomonadati</taxon>
        <taxon>Pseudomonadota</taxon>
        <taxon>Alphaproteobacteria</taxon>
        <taxon>Hyphomicrobiales</taxon>
        <taxon>Rhizobiaceae</taxon>
        <taxon>Ciceribacter</taxon>
    </lineage>
</organism>
<dbReference type="InterPro" id="IPR006450">
    <property type="entry name" value="Phage_HK97_gp6-like"/>
</dbReference>
<name>A0A376AJJ7_9HYPH</name>
<dbReference type="CDD" id="cd08054">
    <property type="entry name" value="gp6"/>
    <property type="match status" value="1"/>
</dbReference>
<keyword evidence="2" id="KW-1185">Reference proteome</keyword>
<dbReference type="NCBIfam" id="TIGR01560">
    <property type="entry name" value="put_DNA_pack"/>
    <property type="match status" value="1"/>
</dbReference>
<evidence type="ECO:0000313" key="1">
    <source>
        <dbReference type="EMBL" id="SSC67996.1"/>
    </source>
</evidence>
<protein>
    <recommendedName>
        <fullName evidence="3">PhiE125 gp8 family phage protein</fullName>
    </recommendedName>
</protein>
<dbReference type="Gene3D" id="1.10.3230.30">
    <property type="entry name" value="Phage gp6-like head-tail connector protein"/>
    <property type="match status" value="1"/>
</dbReference>
<dbReference type="EMBL" id="UEYP01000006">
    <property type="protein sequence ID" value="SSC67996.1"/>
    <property type="molecule type" value="Genomic_DNA"/>
</dbReference>
<accession>A0A376AJJ7</accession>
<evidence type="ECO:0008006" key="3">
    <source>
        <dbReference type="Google" id="ProtNLM"/>
    </source>
</evidence>
<dbReference type="STRING" id="1336235.GCA_000518785_01457"/>
<dbReference type="AlphaFoldDB" id="A0A376AJJ7"/>
<dbReference type="OrthoDB" id="7597216at2"/>
<proteinExistence type="predicted"/>
<dbReference type="Proteomes" id="UP000254764">
    <property type="component" value="Unassembled WGS sequence"/>
</dbReference>